<feature type="domain" description="Lysosome-associated membrane glycoprotein 2-like luminal" evidence="16">
    <location>
        <begin position="227"/>
        <end position="373"/>
    </location>
</feature>
<keyword evidence="6" id="KW-0967">Endosome</keyword>
<sequence length="427" mass="45758">MRIPWALPLVCCFLHLARSFIVRDPEDGSICIIANVSATFQVQYELEDGSMGMATFDLPLNASTVGTECGGGGRDVDLMLSFSKWRHTLSVVMNHNSISFRGDAWHFMYNLGDPEIFPSARDKDIKVVLFESDIAAPLNTAFTCWAKQSATSKHASVMLWNLRIQPYVVDDEISNVATHCKGDFPLTTPSTSTTATPSPATPSPATPSPGPANPSPSPTGPPPAVPVGSYNISVGNHSCLLAQMALEVVLVYSTVRNETRRGVLHVNPNATRATGSCGDATASLSLSFSQGAVFLGFSANKSTDKFYLTSVNVTLLDAFPDAPWLELAGRNGSLAMFAAPLGRSYSCASQQTVVVTPALELLVSHLHLQPFHVTKGRYDMAVSCPQDSLLGFVLPLVVGAGLIVLVFISVLAYGIGRKKSRTTYDEI</sequence>
<dbReference type="RefSeq" id="XP_032831104.1">
    <property type="nucleotide sequence ID" value="XM_032975213.1"/>
</dbReference>
<dbReference type="AlphaFoldDB" id="A0AAJ7U8H3"/>
<feature type="region of interest" description="Disordered" evidence="13">
    <location>
        <begin position="184"/>
        <end position="224"/>
    </location>
</feature>
<feature type="domain" description="Lysosome-associated membrane glycoprotein 2-like transmembrane" evidence="17">
    <location>
        <begin position="395"/>
        <end position="424"/>
    </location>
</feature>
<dbReference type="PANTHER" id="PTHR11506">
    <property type="entry name" value="LYSOSOME-ASSOCIATED MEMBRANE GLYCOPROTEIN"/>
    <property type="match status" value="1"/>
</dbReference>
<proteinExistence type="inferred from homology"/>
<dbReference type="KEGG" id="pmrn:116954574"/>
<dbReference type="InterPro" id="IPR048524">
    <property type="entry name" value="Lamp2-like_TM"/>
</dbReference>
<evidence type="ECO:0000259" key="16">
    <source>
        <dbReference type="Pfam" id="PF01299"/>
    </source>
</evidence>
<feature type="chain" id="PRO_5042568787" evidence="15">
    <location>
        <begin position="20"/>
        <end position="427"/>
    </location>
</feature>
<feature type="disulfide bond" evidence="12">
    <location>
        <begin position="239"/>
        <end position="277"/>
    </location>
</feature>
<evidence type="ECO:0000256" key="4">
    <source>
        <dbReference type="ARBA" id="ARBA00022692"/>
    </source>
</evidence>
<evidence type="ECO:0000313" key="18">
    <source>
        <dbReference type="Proteomes" id="UP001318040"/>
    </source>
</evidence>
<dbReference type="Proteomes" id="UP001318040">
    <property type="component" value="Chromosome 55"/>
</dbReference>
<feature type="transmembrane region" description="Helical" evidence="14">
    <location>
        <begin position="389"/>
        <end position="413"/>
    </location>
</feature>
<protein>
    <submittedName>
        <fullName evidence="19">Lysosome-associated membrane glycoprotein 1-like isoform X1</fullName>
    </submittedName>
</protein>
<evidence type="ECO:0000256" key="11">
    <source>
        <dbReference type="ARBA" id="ARBA00023228"/>
    </source>
</evidence>
<dbReference type="GO" id="GO:0031902">
    <property type="term" value="C:late endosome membrane"/>
    <property type="evidence" value="ECO:0007669"/>
    <property type="project" value="TreeGrafter"/>
</dbReference>
<comment type="caution">
    <text evidence="12">Lacks conserved residue(s) required for the propagation of feature annotation.</text>
</comment>
<evidence type="ECO:0000256" key="7">
    <source>
        <dbReference type="ARBA" id="ARBA00022989"/>
    </source>
</evidence>
<keyword evidence="3" id="KW-1003">Cell membrane</keyword>
<feature type="signal peptide" evidence="15">
    <location>
        <begin position="1"/>
        <end position="19"/>
    </location>
</feature>
<feature type="disulfide bond" evidence="12">
    <location>
        <begin position="347"/>
        <end position="384"/>
    </location>
</feature>
<evidence type="ECO:0000313" key="19">
    <source>
        <dbReference type="RefSeq" id="XP_032831104.1"/>
    </source>
</evidence>
<keyword evidence="11 12" id="KW-0458">Lysosome</keyword>
<dbReference type="InterPro" id="IPR018134">
    <property type="entry name" value="LAMP_CS"/>
</dbReference>
<accession>A0AAJ7U8H3</accession>
<dbReference type="PANTHER" id="PTHR11506:SF41">
    <property type="entry name" value="LYSOSOME-ASSOCIATED MEMBRANE GLYCOPROTEIN 1-LIKE"/>
    <property type="match status" value="1"/>
</dbReference>
<evidence type="ECO:0000256" key="5">
    <source>
        <dbReference type="ARBA" id="ARBA00022729"/>
    </source>
</evidence>
<evidence type="ECO:0000256" key="14">
    <source>
        <dbReference type="SAM" id="Phobius"/>
    </source>
</evidence>
<dbReference type="Gene3D" id="2.40.160.110">
    <property type="match status" value="2"/>
</dbReference>
<comment type="similarity">
    <text evidence="12">Belongs to the LAMP family.</text>
</comment>
<evidence type="ECO:0000256" key="13">
    <source>
        <dbReference type="SAM" id="MobiDB-lite"/>
    </source>
</evidence>
<evidence type="ECO:0000256" key="15">
    <source>
        <dbReference type="SAM" id="SignalP"/>
    </source>
</evidence>
<dbReference type="PROSITE" id="PS00310">
    <property type="entry name" value="LAMP_1"/>
    <property type="match status" value="1"/>
</dbReference>
<dbReference type="PRINTS" id="PR00336">
    <property type="entry name" value="LYSASSOCTDMP"/>
</dbReference>
<evidence type="ECO:0000256" key="2">
    <source>
        <dbReference type="ARBA" id="ARBA00004530"/>
    </source>
</evidence>
<dbReference type="GO" id="GO:0005886">
    <property type="term" value="C:plasma membrane"/>
    <property type="evidence" value="ECO:0007669"/>
    <property type="project" value="UniProtKB-SubCell"/>
</dbReference>
<evidence type="ECO:0000256" key="3">
    <source>
        <dbReference type="ARBA" id="ARBA00022475"/>
    </source>
</evidence>
<evidence type="ECO:0000256" key="12">
    <source>
        <dbReference type="PROSITE-ProRule" id="PRU00740"/>
    </source>
</evidence>
<evidence type="ECO:0000256" key="8">
    <source>
        <dbReference type="ARBA" id="ARBA00023136"/>
    </source>
</evidence>
<keyword evidence="18" id="KW-1185">Reference proteome</keyword>
<dbReference type="Pfam" id="PF01299">
    <property type="entry name" value="Lamp2-like_luminal"/>
    <property type="match status" value="1"/>
</dbReference>
<dbReference type="GeneID" id="116954574"/>
<evidence type="ECO:0000256" key="9">
    <source>
        <dbReference type="ARBA" id="ARBA00023157"/>
    </source>
</evidence>
<dbReference type="PROSITE" id="PS51407">
    <property type="entry name" value="LAMP_3"/>
    <property type="match status" value="1"/>
</dbReference>
<keyword evidence="9 12" id="KW-1015">Disulfide bond</keyword>
<keyword evidence="10" id="KW-0325">Glycoprotein</keyword>
<dbReference type="Pfam" id="PF21222">
    <property type="entry name" value="Lamp2_2nd"/>
    <property type="match status" value="1"/>
</dbReference>
<dbReference type="InterPro" id="IPR002000">
    <property type="entry name" value="Lysosome-assoc_membr_glycop"/>
</dbReference>
<evidence type="ECO:0000256" key="10">
    <source>
        <dbReference type="ARBA" id="ARBA00023180"/>
    </source>
</evidence>
<organism evidence="18 19">
    <name type="scientific">Petromyzon marinus</name>
    <name type="common">Sea lamprey</name>
    <dbReference type="NCBI Taxonomy" id="7757"/>
    <lineage>
        <taxon>Eukaryota</taxon>
        <taxon>Metazoa</taxon>
        <taxon>Chordata</taxon>
        <taxon>Craniata</taxon>
        <taxon>Vertebrata</taxon>
        <taxon>Cyclostomata</taxon>
        <taxon>Hyperoartia</taxon>
        <taxon>Petromyzontiformes</taxon>
        <taxon>Petromyzontidae</taxon>
        <taxon>Petromyzon</taxon>
    </lineage>
</organism>
<evidence type="ECO:0000256" key="6">
    <source>
        <dbReference type="ARBA" id="ARBA00022753"/>
    </source>
</evidence>
<keyword evidence="5 15" id="KW-0732">Signal</keyword>
<gene>
    <name evidence="19" type="primary">LOC116954574</name>
</gene>
<dbReference type="GO" id="GO:0005765">
    <property type="term" value="C:lysosomal membrane"/>
    <property type="evidence" value="ECO:0007669"/>
    <property type="project" value="UniProtKB-SubCell"/>
</dbReference>
<keyword evidence="8 12" id="KW-0472">Membrane</keyword>
<feature type="compositionally biased region" description="Pro residues" evidence="13">
    <location>
        <begin position="199"/>
        <end position="224"/>
    </location>
</feature>
<keyword evidence="7 14" id="KW-1133">Transmembrane helix</keyword>
<comment type="subcellular location">
    <subcellularLocation>
        <location evidence="1">Cell membrane</location>
        <topology evidence="1">Single-pass type I membrane protein</topology>
    </subcellularLocation>
    <subcellularLocation>
        <location evidence="2">Endosome membrane</location>
        <topology evidence="2">Single-pass type I membrane protein</topology>
    </subcellularLocation>
    <subcellularLocation>
        <location evidence="12">Lysosome membrane</location>
        <topology evidence="12">Single-pass type I membrane protein</topology>
    </subcellularLocation>
</comment>
<name>A0AAJ7U8H3_PETMA</name>
<evidence type="ECO:0000256" key="1">
    <source>
        <dbReference type="ARBA" id="ARBA00004251"/>
    </source>
</evidence>
<feature type="disulfide bond" evidence="12">
    <location>
        <begin position="144"/>
        <end position="180"/>
    </location>
</feature>
<keyword evidence="4 12" id="KW-0812">Transmembrane</keyword>
<evidence type="ECO:0000259" key="17">
    <source>
        <dbReference type="Pfam" id="PF21222"/>
    </source>
</evidence>
<dbReference type="InterPro" id="IPR048528">
    <property type="entry name" value="Lamp2-like_luminal"/>
</dbReference>
<feature type="compositionally biased region" description="Low complexity" evidence="13">
    <location>
        <begin position="187"/>
        <end position="198"/>
    </location>
</feature>
<reference evidence="19" key="1">
    <citation type="submission" date="2025-08" db="UniProtKB">
        <authorList>
            <consortium name="RefSeq"/>
        </authorList>
    </citation>
    <scope>IDENTIFICATION</scope>
    <source>
        <tissue evidence="19">Sperm</tissue>
    </source>
</reference>
<dbReference type="GO" id="GO:0072594">
    <property type="term" value="P:establishment of protein localization to organelle"/>
    <property type="evidence" value="ECO:0007669"/>
    <property type="project" value="TreeGrafter"/>
</dbReference>